<dbReference type="Gene3D" id="3.10.10.10">
    <property type="entry name" value="HIV Type 1 Reverse Transcriptase, subunit A, domain 1"/>
    <property type="match status" value="1"/>
</dbReference>
<accession>A0ABQ7Q9D8</accession>
<dbReference type="PANTHER" id="PTHR47331">
    <property type="entry name" value="PHD-TYPE DOMAIN-CONTAINING PROTEIN"/>
    <property type="match status" value="1"/>
</dbReference>
<dbReference type="Gene3D" id="2.40.70.10">
    <property type="entry name" value="Acid Proteases"/>
    <property type="match status" value="1"/>
</dbReference>
<dbReference type="CDD" id="cd01644">
    <property type="entry name" value="RT_pepA17"/>
    <property type="match status" value="1"/>
</dbReference>
<evidence type="ECO:0000256" key="1">
    <source>
        <dbReference type="ARBA" id="ARBA00022801"/>
    </source>
</evidence>
<evidence type="ECO:0000313" key="3">
    <source>
        <dbReference type="EMBL" id="KAG7301764.1"/>
    </source>
</evidence>
<reference evidence="3 4" key="1">
    <citation type="submission" date="2021-06" db="EMBL/GenBank/DDBJ databases">
        <title>A haploid diamondback moth (Plutella xylostella L.) genome assembly resolves 31 chromosomes and identifies a diamide resistance mutation.</title>
        <authorList>
            <person name="Ward C.M."/>
            <person name="Perry K.D."/>
            <person name="Baker G."/>
            <person name="Powis K."/>
            <person name="Heckel D.G."/>
            <person name="Baxter S.W."/>
        </authorList>
    </citation>
    <scope>NUCLEOTIDE SEQUENCE [LARGE SCALE GENOMIC DNA]</scope>
    <source>
        <strain evidence="3 4">LV</strain>
        <tissue evidence="3">Single pupa</tissue>
    </source>
</reference>
<keyword evidence="1" id="KW-0378">Hydrolase</keyword>
<dbReference type="Pfam" id="PF05380">
    <property type="entry name" value="Peptidase_A17"/>
    <property type="match status" value="1"/>
</dbReference>
<dbReference type="Gene3D" id="3.30.70.270">
    <property type="match status" value="1"/>
</dbReference>
<evidence type="ECO:0000313" key="4">
    <source>
        <dbReference type="Proteomes" id="UP000823941"/>
    </source>
</evidence>
<organism evidence="3 4">
    <name type="scientific">Plutella xylostella</name>
    <name type="common">Diamondback moth</name>
    <name type="synonym">Plutella maculipennis</name>
    <dbReference type="NCBI Taxonomy" id="51655"/>
    <lineage>
        <taxon>Eukaryota</taxon>
        <taxon>Metazoa</taxon>
        <taxon>Ecdysozoa</taxon>
        <taxon>Arthropoda</taxon>
        <taxon>Hexapoda</taxon>
        <taxon>Insecta</taxon>
        <taxon>Pterygota</taxon>
        <taxon>Neoptera</taxon>
        <taxon>Endopterygota</taxon>
        <taxon>Lepidoptera</taxon>
        <taxon>Glossata</taxon>
        <taxon>Ditrysia</taxon>
        <taxon>Yponomeutoidea</taxon>
        <taxon>Plutellidae</taxon>
        <taxon>Plutella</taxon>
    </lineage>
</organism>
<dbReference type="InterPro" id="IPR043128">
    <property type="entry name" value="Rev_trsase/Diguanyl_cyclase"/>
</dbReference>
<dbReference type="InterPro" id="IPR001995">
    <property type="entry name" value="Peptidase_A2_cat"/>
</dbReference>
<proteinExistence type="predicted"/>
<sequence>MNVPTFKAKKPEERMSLVTALKLCTNCLRGGHNSRYCKLPGSCRLCKQKHNSLLHQSNEVSDSNQSSSLTMSAQSSTEVLLCTALVKLINPATNQSIKVRALLDSGSQSSFITEAVKDKLSLTPQPSNTNIVGIGNTPINLKTERCALQLQSNDSSYDVKMTCLIMPKISDNLPKVAFDIRHLNLSDFSLADPSFNEPSPIEMLIGADLFWDIIGSQQHSLGEKNPILRSSKFGWLIAGPIITKTMPKNNNKKSNKNILCNFVSSNENLDSLNDELSRFWKIESFPQVEPLTAEEKQCEQHFLTNTTRSTDGRFCVGLPLRDDPDCLGNSYSLAKKRFLNLEARFRRQPELKKAYTDFIHEYEELGHLSECPVEQPNLSYFLPHHPVFRESSESTKLRVVFDASARSTSGFSINDLQMVGPTIQDSLYNILLRFRLHKYVLSGDIEKMFRQVSLRESDRPLQQILWRDNEDEPLRTLQLGTVTYGFASASFLTTRCIWQVGEECSDPSIKSIIQRDLYCDDLLTGADSEEQLRYIQRSVSSELAKGCFNLRKYRSNLTNLFSGNEELEKDNLLISNSTSTLGIGWIPPSDMLHFQIEYTPSKILTKRSILSSTFKIFDPLGLLSLCTIKPKIILQVLWTLKVDWDEPVPTEIHNSWSNFTKNLDSLSNLHRPRRVLIDNAVSIEMHCFCDASQRAYGTCIYLRSTNSNGDVNVSLLTAKSRVAPIQLMTIPRLELSAALLGAELSSAVSQALHRNIDRHVYWTDSSVVLGWLKSNKKAKTFVANRVCAILELTDASSWRHVPTSENPADLVSRGVDPQHVGGSTIWWHGPAFLKESESSWPSSEFSEVVDLPELKANPAFVAEASSSSSDDKIITFTNYSKLVRLQRIFAQVLRFIDLCKRSQIIKEKVPYNLTN</sequence>
<dbReference type="InterPro" id="IPR043502">
    <property type="entry name" value="DNA/RNA_pol_sf"/>
</dbReference>
<gene>
    <name evidence="3" type="ORF">JYU34_014772</name>
</gene>
<dbReference type="InterPro" id="IPR021109">
    <property type="entry name" value="Peptidase_aspartic_dom_sf"/>
</dbReference>
<evidence type="ECO:0000259" key="2">
    <source>
        <dbReference type="PROSITE" id="PS50175"/>
    </source>
</evidence>
<dbReference type="Proteomes" id="UP000823941">
    <property type="component" value="Chromosome 19"/>
</dbReference>
<dbReference type="CDD" id="cd00303">
    <property type="entry name" value="retropepsin_like"/>
    <property type="match status" value="1"/>
</dbReference>
<keyword evidence="4" id="KW-1185">Reference proteome</keyword>
<dbReference type="PROSITE" id="PS50175">
    <property type="entry name" value="ASP_PROT_RETROV"/>
    <property type="match status" value="1"/>
</dbReference>
<dbReference type="InterPro" id="IPR008042">
    <property type="entry name" value="Retrotrans_Pao"/>
</dbReference>
<protein>
    <recommendedName>
        <fullName evidence="2">Peptidase A2 domain-containing protein</fullName>
    </recommendedName>
</protein>
<name>A0ABQ7Q9D8_PLUXY</name>
<comment type="caution">
    <text evidence="3">The sequence shown here is derived from an EMBL/GenBank/DDBJ whole genome shotgun (WGS) entry which is preliminary data.</text>
</comment>
<dbReference type="EMBL" id="JAHIBW010000019">
    <property type="protein sequence ID" value="KAG7301764.1"/>
    <property type="molecule type" value="Genomic_DNA"/>
</dbReference>
<feature type="domain" description="Peptidase A2" evidence="2">
    <location>
        <begin position="99"/>
        <end position="135"/>
    </location>
</feature>
<dbReference type="SUPFAM" id="SSF56672">
    <property type="entry name" value="DNA/RNA polymerases"/>
    <property type="match status" value="1"/>
</dbReference>
<dbReference type="SUPFAM" id="SSF50630">
    <property type="entry name" value="Acid proteases"/>
    <property type="match status" value="1"/>
</dbReference>